<protein>
    <submittedName>
        <fullName evidence="5">AraC family transcriptional regulator</fullName>
    </submittedName>
</protein>
<dbReference type="PANTHER" id="PTHR43280:SF31">
    <property type="entry name" value="TRANSCRIPTIONAL REGULATORY PROTEIN"/>
    <property type="match status" value="1"/>
</dbReference>
<dbReference type="RefSeq" id="WP_263050056.1">
    <property type="nucleotide sequence ID" value="NZ_CP106735.1"/>
</dbReference>
<evidence type="ECO:0000256" key="2">
    <source>
        <dbReference type="ARBA" id="ARBA00023125"/>
    </source>
</evidence>
<dbReference type="EMBL" id="CP106735">
    <property type="protein sequence ID" value="UXX78310.1"/>
    <property type="molecule type" value="Genomic_DNA"/>
</dbReference>
<reference evidence="5" key="1">
    <citation type="submission" date="2022-10" db="EMBL/GenBank/DDBJ databases">
        <title>Comparative genomics and taxonomic characterization of three novel marine species of genus Reichenbachiella exhibiting antioxidant and polysaccharide degradation activities.</title>
        <authorList>
            <person name="Muhammad N."/>
            <person name="Lee Y.-J."/>
            <person name="Ko J."/>
            <person name="Kim S.-G."/>
        </authorList>
    </citation>
    <scope>NUCLEOTIDE SEQUENCE</scope>
    <source>
        <strain evidence="5">Wsw4-B4</strain>
    </source>
</reference>
<evidence type="ECO:0000313" key="6">
    <source>
        <dbReference type="Proteomes" id="UP001062165"/>
    </source>
</evidence>
<keyword evidence="1" id="KW-0805">Transcription regulation</keyword>
<accession>A0ABY6CWM4</accession>
<dbReference type="SMART" id="SM00342">
    <property type="entry name" value="HTH_ARAC"/>
    <property type="match status" value="1"/>
</dbReference>
<feature type="domain" description="HTH araC/xylS-type" evidence="4">
    <location>
        <begin position="100"/>
        <end position="179"/>
    </location>
</feature>
<dbReference type="InterPro" id="IPR018060">
    <property type="entry name" value="HTH_AraC"/>
</dbReference>
<evidence type="ECO:0000256" key="3">
    <source>
        <dbReference type="ARBA" id="ARBA00023163"/>
    </source>
</evidence>
<organism evidence="5 6">
    <name type="scientific">Reichenbachiella carrageenanivorans</name>
    <dbReference type="NCBI Taxonomy" id="2979869"/>
    <lineage>
        <taxon>Bacteria</taxon>
        <taxon>Pseudomonadati</taxon>
        <taxon>Bacteroidota</taxon>
        <taxon>Cytophagia</taxon>
        <taxon>Cytophagales</taxon>
        <taxon>Reichenbachiellaceae</taxon>
        <taxon>Reichenbachiella</taxon>
    </lineage>
</organism>
<dbReference type="InterPro" id="IPR009057">
    <property type="entry name" value="Homeodomain-like_sf"/>
</dbReference>
<dbReference type="InterPro" id="IPR018062">
    <property type="entry name" value="HTH_AraC-typ_CS"/>
</dbReference>
<evidence type="ECO:0000313" key="5">
    <source>
        <dbReference type="EMBL" id="UXX78310.1"/>
    </source>
</evidence>
<keyword evidence="2" id="KW-0238">DNA-binding</keyword>
<evidence type="ECO:0000259" key="4">
    <source>
        <dbReference type="PROSITE" id="PS01124"/>
    </source>
</evidence>
<dbReference type="PROSITE" id="PS01124">
    <property type="entry name" value="HTH_ARAC_FAMILY_2"/>
    <property type="match status" value="1"/>
</dbReference>
<keyword evidence="6" id="KW-1185">Reference proteome</keyword>
<name>A0ABY6CWM4_9BACT</name>
<dbReference type="PANTHER" id="PTHR43280">
    <property type="entry name" value="ARAC-FAMILY TRANSCRIPTIONAL REGULATOR"/>
    <property type="match status" value="1"/>
</dbReference>
<proteinExistence type="predicted"/>
<dbReference type="Gene3D" id="1.10.10.60">
    <property type="entry name" value="Homeodomain-like"/>
    <property type="match status" value="1"/>
</dbReference>
<dbReference type="PROSITE" id="PS00041">
    <property type="entry name" value="HTH_ARAC_FAMILY_1"/>
    <property type="match status" value="1"/>
</dbReference>
<evidence type="ECO:0000256" key="1">
    <source>
        <dbReference type="ARBA" id="ARBA00023015"/>
    </source>
</evidence>
<dbReference type="SUPFAM" id="SSF46689">
    <property type="entry name" value="Homeodomain-like"/>
    <property type="match status" value="1"/>
</dbReference>
<dbReference type="Pfam" id="PF12833">
    <property type="entry name" value="HTH_18"/>
    <property type="match status" value="1"/>
</dbReference>
<dbReference type="Proteomes" id="UP001062165">
    <property type="component" value="Chromosome"/>
</dbReference>
<gene>
    <name evidence="5" type="ORF">N7E81_13185</name>
</gene>
<keyword evidence="3" id="KW-0804">Transcription</keyword>
<sequence>MSTTLTIKNMVCPRCISAVNQIVNGLKLKVKDIRLGAVELDEDVLDAKTMIELDQMLSESGFERIDGKKSQLLERIKTLVIQTIHYENHFQLTINWSDFLSERLAHDYHYLSTLFSSVMGITLEQYIIKQKIEKVKEYLHYDQLAIKEIAFKLGYSSVAHLSAQFKKVTGMPPSAFKKGNSSVDRQSLDGIQ</sequence>